<sequence>MKQYECTKNSHLAPRTLNFVKDFSTCISGQQHSVHQLGQFNSNLYGCCNLKMVHFNDLNDGAQRYLCIIDDDERPGTTTRLPIYKSLLRADSCRDYTITSSDYPEHMTLPVKTTHQSVNGYTLISTMPTQPVKDTKFSLVGRGILSDKARWGSRVIQVHGEASYIEGYWEWAEDIISRFKDSLERCSIRDAVYASLYSYDRDSCILRAFL</sequence>
<protein>
    <submittedName>
        <fullName evidence="1">Uncharacterized protein</fullName>
    </submittedName>
</protein>
<dbReference type="AlphaFoldDB" id="A0AAW1HHG3"/>
<gene>
    <name evidence="1" type="ORF">RND81_11G022900</name>
</gene>
<comment type="caution">
    <text evidence="1">The sequence shown here is derived from an EMBL/GenBank/DDBJ whole genome shotgun (WGS) entry which is preliminary data.</text>
</comment>
<keyword evidence="2" id="KW-1185">Reference proteome</keyword>
<evidence type="ECO:0000313" key="1">
    <source>
        <dbReference type="EMBL" id="KAK9675678.1"/>
    </source>
</evidence>
<name>A0AAW1HHG3_SAPOF</name>
<organism evidence="1 2">
    <name type="scientific">Saponaria officinalis</name>
    <name type="common">Common soapwort</name>
    <name type="synonym">Lychnis saponaria</name>
    <dbReference type="NCBI Taxonomy" id="3572"/>
    <lineage>
        <taxon>Eukaryota</taxon>
        <taxon>Viridiplantae</taxon>
        <taxon>Streptophyta</taxon>
        <taxon>Embryophyta</taxon>
        <taxon>Tracheophyta</taxon>
        <taxon>Spermatophyta</taxon>
        <taxon>Magnoliopsida</taxon>
        <taxon>eudicotyledons</taxon>
        <taxon>Gunneridae</taxon>
        <taxon>Pentapetalae</taxon>
        <taxon>Caryophyllales</taxon>
        <taxon>Caryophyllaceae</taxon>
        <taxon>Caryophylleae</taxon>
        <taxon>Saponaria</taxon>
    </lineage>
</organism>
<accession>A0AAW1HHG3</accession>
<dbReference type="Proteomes" id="UP001443914">
    <property type="component" value="Unassembled WGS sequence"/>
</dbReference>
<dbReference type="EMBL" id="JBDFQZ010000011">
    <property type="protein sequence ID" value="KAK9675678.1"/>
    <property type="molecule type" value="Genomic_DNA"/>
</dbReference>
<evidence type="ECO:0000313" key="2">
    <source>
        <dbReference type="Proteomes" id="UP001443914"/>
    </source>
</evidence>
<proteinExistence type="predicted"/>
<reference evidence="1" key="1">
    <citation type="submission" date="2024-03" db="EMBL/GenBank/DDBJ databases">
        <title>WGS assembly of Saponaria officinalis var. Norfolk2.</title>
        <authorList>
            <person name="Jenkins J."/>
            <person name="Shu S."/>
            <person name="Grimwood J."/>
            <person name="Barry K."/>
            <person name="Goodstein D."/>
            <person name="Schmutz J."/>
            <person name="Leebens-Mack J."/>
            <person name="Osbourn A."/>
        </authorList>
    </citation>
    <scope>NUCLEOTIDE SEQUENCE [LARGE SCALE GENOMIC DNA]</scope>
    <source>
        <strain evidence="1">JIC</strain>
    </source>
</reference>